<evidence type="ECO:0000313" key="3">
    <source>
        <dbReference type="Proteomes" id="UP001515480"/>
    </source>
</evidence>
<dbReference type="AlphaFoldDB" id="A0AB34J839"/>
<accession>A0AB34J839</accession>
<name>A0AB34J839_PRYPA</name>
<dbReference type="PANTHER" id="PTHR13601">
    <property type="entry name" value="GAMETOGENETIN-BINDING PROTEIN 2"/>
    <property type="match status" value="1"/>
</dbReference>
<feature type="compositionally biased region" description="Basic residues" evidence="1">
    <location>
        <begin position="385"/>
        <end position="397"/>
    </location>
</feature>
<feature type="region of interest" description="Disordered" evidence="1">
    <location>
        <begin position="371"/>
        <end position="401"/>
    </location>
</feature>
<dbReference type="GO" id="GO:0005737">
    <property type="term" value="C:cytoplasm"/>
    <property type="evidence" value="ECO:0007669"/>
    <property type="project" value="TreeGrafter"/>
</dbReference>
<dbReference type="GO" id="GO:0005634">
    <property type="term" value="C:nucleus"/>
    <property type="evidence" value="ECO:0007669"/>
    <property type="project" value="TreeGrafter"/>
</dbReference>
<keyword evidence="3" id="KW-1185">Reference proteome</keyword>
<sequence>MDGGEHRESIRFMELELTGEQDAESWLAEISAEKAKIEALPFVKGEVHFNTSEVSCNLNKVHYWYVGIYEGGGGKKGRKWMIHSSDAITCPKEEILRRLQRETTCSSCCSALRVMIQRPLPQLTLLQSFVSHEDEFGYVLKDSLASTKALEDACAKFPLHEWLKNCQPLRRDKRCPMHANSRHIFNSADLWEDMWAEMTTQQKQHICTVVAEELHDKLWQHCTDKHHLCKDCRNNVMWAFDKLTKKDLPLVGTEAEQEAELSSLQAYFHVDDSRDGYICVHPSALPTILYHYEDTLAEESENNTKGRHAPTRQAGLSEMLCVVGRLLLRKVLTSYQSSLEEEQNQQLLVRLVLSFFQTQTLLERQAQHNMESLLEEDSHPAKSGASKRKLKKDRRLKRQELADEQQTSWGVTWDEDHELLLLTQMGWSKCMGSTASTAVTGNSDDTTLEGPEDGSSVDASQQLHLEPLEPCDLAEGASDETRQKLQLSADEWAKLEQKKEEMLEKRQRMRELLKQRFDEFCERQLSGVSPTPKTVCNRRRHTPAC</sequence>
<dbReference type="Proteomes" id="UP001515480">
    <property type="component" value="Unassembled WGS sequence"/>
</dbReference>
<comment type="caution">
    <text evidence="2">The sequence shown here is derived from an EMBL/GenBank/DDBJ whole genome shotgun (WGS) entry which is preliminary data.</text>
</comment>
<dbReference type="EMBL" id="JBGBPQ010000012">
    <property type="protein sequence ID" value="KAL1514749.1"/>
    <property type="molecule type" value="Genomic_DNA"/>
</dbReference>
<reference evidence="2 3" key="1">
    <citation type="journal article" date="2024" name="Science">
        <title>Giant polyketide synthase enzymes in the biosynthesis of giant marine polyether toxins.</title>
        <authorList>
            <person name="Fallon T.R."/>
            <person name="Shende V.V."/>
            <person name="Wierzbicki I.H."/>
            <person name="Pendleton A.L."/>
            <person name="Watervoot N.F."/>
            <person name="Auber R.P."/>
            <person name="Gonzalez D.J."/>
            <person name="Wisecaver J.H."/>
            <person name="Moore B.S."/>
        </authorList>
    </citation>
    <scope>NUCLEOTIDE SEQUENCE [LARGE SCALE GENOMIC DNA]</scope>
    <source>
        <strain evidence="2 3">12B1</strain>
    </source>
</reference>
<evidence type="ECO:0000256" key="1">
    <source>
        <dbReference type="SAM" id="MobiDB-lite"/>
    </source>
</evidence>
<evidence type="ECO:0000313" key="2">
    <source>
        <dbReference type="EMBL" id="KAL1514749.1"/>
    </source>
</evidence>
<protein>
    <submittedName>
        <fullName evidence="2">Uncharacterized protein</fullName>
    </submittedName>
</protein>
<dbReference type="PANTHER" id="PTHR13601:SF2">
    <property type="entry name" value="GAMETOGENETIN-BINDING PROTEIN 2"/>
    <property type="match status" value="1"/>
</dbReference>
<organism evidence="2 3">
    <name type="scientific">Prymnesium parvum</name>
    <name type="common">Toxic golden alga</name>
    <dbReference type="NCBI Taxonomy" id="97485"/>
    <lineage>
        <taxon>Eukaryota</taxon>
        <taxon>Haptista</taxon>
        <taxon>Haptophyta</taxon>
        <taxon>Prymnesiophyceae</taxon>
        <taxon>Prymnesiales</taxon>
        <taxon>Prymnesiaceae</taxon>
        <taxon>Prymnesium</taxon>
    </lineage>
</organism>
<feature type="compositionally biased region" description="Polar residues" evidence="1">
    <location>
        <begin position="436"/>
        <end position="445"/>
    </location>
</feature>
<feature type="region of interest" description="Disordered" evidence="1">
    <location>
        <begin position="436"/>
        <end position="459"/>
    </location>
</feature>
<gene>
    <name evidence="2" type="ORF">AB1Y20_003835</name>
</gene>
<proteinExistence type="predicted"/>
<dbReference type="InterPro" id="IPR026073">
    <property type="entry name" value="GGNBP2"/>
</dbReference>